<dbReference type="EMBL" id="CYXP01000006">
    <property type="protein sequence ID" value="CUN22479.1"/>
    <property type="molecule type" value="Genomic_DNA"/>
</dbReference>
<keyword evidence="1" id="KW-1133">Transmembrane helix</keyword>
<evidence type="ECO:0000313" key="3">
    <source>
        <dbReference type="Proteomes" id="UP000095591"/>
    </source>
</evidence>
<reference evidence="2 3" key="1">
    <citation type="submission" date="2015-09" db="EMBL/GenBank/DDBJ databases">
        <authorList>
            <consortium name="Pathogen Informatics"/>
        </authorList>
    </citation>
    <scope>NUCLEOTIDE SEQUENCE [LARGE SCALE GENOMIC DNA]</scope>
    <source>
        <strain evidence="2 3">2789STDY5608872</strain>
    </source>
</reference>
<gene>
    <name evidence="2" type="ORF">ERS852429_02655</name>
</gene>
<sequence>MLFCHVMIRFSKLLTKSNYCLICISSFAYIMYVYIILYCPVSLS</sequence>
<name>A0A173V550_PARDI</name>
<keyword evidence="1" id="KW-0472">Membrane</keyword>
<protein>
    <submittedName>
        <fullName evidence="2">Uncharacterized protein</fullName>
    </submittedName>
</protein>
<dbReference type="AlphaFoldDB" id="A0A173V550"/>
<dbReference type="Proteomes" id="UP000095591">
    <property type="component" value="Unassembled WGS sequence"/>
</dbReference>
<evidence type="ECO:0000313" key="2">
    <source>
        <dbReference type="EMBL" id="CUN22479.1"/>
    </source>
</evidence>
<feature type="transmembrane region" description="Helical" evidence="1">
    <location>
        <begin position="21"/>
        <end position="43"/>
    </location>
</feature>
<accession>A0A173V550</accession>
<keyword evidence="1" id="KW-0812">Transmembrane</keyword>
<proteinExistence type="predicted"/>
<organism evidence="2 3">
    <name type="scientific">Parabacteroides distasonis</name>
    <dbReference type="NCBI Taxonomy" id="823"/>
    <lineage>
        <taxon>Bacteria</taxon>
        <taxon>Pseudomonadati</taxon>
        <taxon>Bacteroidota</taxon>
        <taxon>Bacteroidia</taxon>
        <taxon>Bacteroidales</taxon>
        <taxon>Tannerellaceae</taxon>
        <taxon>Parabacteroides</taxon>
    </lineage>
</organism>
<evidence type="ECO:0000256" key="1">
    <source>
        <dbReference type="SAM" id="Phobius"/>
    </source>
</evidence>